<name>A0ABZ0WLC4_9BURK</name>
<dbReference type="RefSeq" id="WP_157977828.1">
    <property type="nucleotide sequence ID" value="NZ_CP139965.1"/>
</dbReference>
<dbReference type="Proteomes" id="UP001325479">
    <property type="component" value="Chromosome"/>
</dbReference>
<dbReference type="SUPFAM" id="SSF56935">
    <property type="entry name" value="Porins"/>
    <property type="match status" value="1"/>
</dbReference>
<dbReference type="InterPro" id="IPR023614">
    <property type="entry name" value="Porin_dom_sf"/>
</dbReference>
<evidence type="ECO:0008006" key="3">
    <source>
        <dbReference type="Google" id="ProtNLM"/>
    </source>
</evidence>
<keyword evidence="2" id="KW-1185">Reference proteome</keyword>
<dbReference type="Gene3D" id="2.40.160.10">
    <property type="entry name" value="Porin"/>
    <property type="match status" value="1"/>
</dbReference>
<evidence type="ECO:0000313" key="1">
    <source>
        <dbReference type="EMBL" id="WQD78144.1"/>
    </source>
</evidence>
<accession>A0ABZ0WLC4</accession>
<gene>
    <name evidence="1" type="ORF">U0042_29755</name>
</gene>
<dbReference type="EMBL" id="CP139965">
    <property type="protein sequence ID" value="WQD78144.1"/>
    <property type="molecule type" value="Genomic_DNA"/>
</dbReference>
<protein>
    <recommendedName>
        <fullName evidence="3">Porin</fullName>
    </recommendedName>
</protein>
<proteinExistence type="predicted"/>
<organism evidence="1 2">
    <name type="scientific">Paraburkholderia kururiensis</name>
    <dbReference type="NCBI Taxonomy" id="984307"/>
    <lineage>
        <taxon>Bacteria</taxon>
        <taxon>Pseudomonadati</taxon>
        <taxon>Pseudomonadota</taxon>
        <taxon>Betaproteobacteria</taxon>
        <taxon>Burkholderiales</taxon>
        <taxon>Burkholderiaceae</taxon>
        <taxon>Paraburkholderia</taxon>
    </lineage>
</organism>
<reference evidence="1 2" key="1">
    <citation type="submission" date="2023-12" db="EMBL/GenBank/DDBJ databases">
        <title>Genome sequencing and assembly of bacterial species from a model synthetic community.</title>
        <authorList>
            <person name="Hogle S.L."/>
        </authorList>
    </citation>
    <scope>NUCLEOTIDE SEQUENCE [LARGE SCALE GENOMIC DNA]</scope>
    <source>
        <strain evidence="1 2">HAMBI 2494</strain>
    </source>
</reference>
<sequence length="61" mass="6904">MERENQAGVMADYVFSKRTDVYGQLVYRQRQGIAPAYISGNSGVSSKDHQVVTCVGIRYRF</sequence>
<evidence type="ECO:0000313" key="2">
    <source>
        <dbReference type="Proteomes" id="UP001325479"/>
    </source>
</evidence>